<gene>
    <name evidence="1" type="ORF">SDC9_69049</name>
</gene>
<proteinExistence type="predicted"/>
<dbReference type="EMBL" id="VSSQ01003841">
    <property type="protein sequence ID" value="MPM22592.1"/>
    <property type="molecule type" value="Genomic_DNA"/>
</dbReference>
<evidence type="ECO:0000313" key="1">
    <source>
        <dbReference type="EMBL" id="MPM22592.1"/>
    </source>
</evidence>
<accession>A0A644Y231</accession>
<organism evidence="1">
    <name type="scientific">bioreactor metagenome</name>
    <dbReference type="NCBI Taxonomy" id="1076179"/>
    <lineage>
        <taxon>unclassified sequences</taxon>
        <taxon>metagenomes</taxon>
        <taxon>ecological metagenomes</taxon>
    </lineage>
</organism>
<protein>
    <submittedName>
        <fullName evidence="1">Uncharacterized protein</fullName>
    </submittedName>
</protein>
<comment type="caution">
    <text evidence="1">The sequence shown here is derived from an EMBL/GenBank/DDBJ whole genome shotgun (WGS) entry which is preliminary data.</text>
</comment>
<dbReference type="AlphaFoldDB" id="A0A644Y231"/>
<name>A0A644Y231_9ZZZZ</name>
<reference evidence="1" key="1">
    <citation type="submission" date="2019-08" db="EMBL/GenBank/DDBJ databases">
        <authorList>
            <person name="Kucharzyk K."/>
            <person name="Murdoch R.W."/>
            <person name="Higgins S."/>
            <person name="Loffler F."/>
        </authorList>
    </citation>
    <scope>NUCLEOTIDE SEQUENCE</scope>
</reference>
<sequence>MDQDCPITYSPGPVLAREMALARFEEFEKLKTTASLLEIESTKVTKELMSIFPQFTIRILSERKVDIEKEVIEQHLCPRFTELFLYPDLRLDLIVGMTASQLSETLHNLFACWDQGYSEEAIHEPPTQENRIRLCRKLVFPWLYEEAIEPSMIMKVKSLFNSFATDYCQLENENQRKTALDALALKIGEIPRPYFERRTKSIFQGTYQAPAGEPFLGELWRLVLEYSHISFLMKETQKIDHDQYIPENILQKELRKTGCSPMTFLSLPERIRLDTLAKAEKNYEANQLHHFQEEYDELNRHALIPWKRSEKELRKLFDLLNTSGALRSTGYYTFKQHFLIYTIDNPEFGPAKRQILWTDKFPYYCLFQMVEALEANGYIRMSIFPGRGRVKYFTLIKYHFLNPFGKNFSDEALRQSVNKKNEDDDEEFLKKVLNAIRKGLLDQNS</sequence>